<dbReference type="InterPro" id="IPR008854">
    <property type="entry name" value="TPMT"/>
</dbReference>
<dbReference type="AlphaFoldDB" id="A0A9W9SIR9"/>
<dbReference type="Pfam" id="PF05724">
    <property type="entry name" value="TPMT"/>
    <property type="match status" value="1"/>
</dbReference>
<dbReference type="RefSeq" id="XP_056483157.1">
    <property type="nucleotide sequence ID" value="XM_056637127.1"/>
</dbReference>
<dbReference type="GO" id="GO:0032259">
    <property type="term" value="P:methylation"/>
    <property type="evidence" value="ECO:0007669"/>
    <property type="project" value="UniProtKB-KW"/>
</dbReference>
<dbReference type="GO" id="GO:0008757">
    <property type="term" value="F:S-adenosylmethionine-dependent methyltransferase activity"/>
    <property type="evidence" value="ECO:0007669"/>
    <property type="project" value="InterPro"/>
</dbReference>
<dbReference type="OrthoDB" id="276151at2759"/>
<evidence type="ECO:0000256" key="3">
    <source>
        <dbReference type="ARBA" id="ARBA00022679"/>
    </source>
</evidence>
<evidence type="ECO:0000256" key="1">
    <source>
        <dbReference type="ARBA" id="ARBA00022553"/>
    </source>
</evidence>
<gene>
    <name evidence="5" type="ORF">N7509_012490</name>
</gene>
<keyword evidence="3" id="KW-0808">Transferase</keyword>
<evidence type="ECO:0008006" key="7">
    <source>
        <dbReference type="Google" id="ProtNLM"/>
    </source>
</evidence>
<evidence type="ECO:0000313" key="5">
    <source>
        <dbReference type="EMBL" id="KAJ5379371.1"/>
    </source>
</evidence>
<evidence type="ECO:0000256" key="2">
    <source>
        <dbReference type="ARBA" id="ARBA00022603"/>
    </source>
</evidence>
<evidence type="ECO:0000313" key="6">
    <source>
        <dbReference type="Proteomes" id="UP001147747"/>
    </source>
</evidence>
<sequence>MTTPTNIDPKDIRAHWARYQGDQYVEGWASLWDSDTLPWDRGFPNPALEDTLVQRAGTIGEPITQDGQRRKALVPGCGRGVDVLLLASFGYDAYGLEVSATAVDACKKEEKENHSSYRVRDEKAGKGTVTFVQGDFFDDAWLKEIGVPRNGFDVIYDYTFFCALDPELRPKWALRHTELLAPSPAGNLICLESPRHKPPLAPGPPFPSPSEAYMEHLSHPGEKISYNDKGLVNADPLREPSKAGLERVGYWQPERTHAVGKGENGVIHDRVSIWRRRD</sequence>
<evidence type="ECO:0000256" key="4">
    <source>
        <dbReference type="ARBA" id="ARBA00022691"/>
    </source>
</evidence>
<dbReference type="Gene3D" id="3.40.50.150">
    <property type="entry name" value="Vaccinia Virus protein VP39"/>
    <property type="match status" value="1"/>
</dbReference>
<organism evidence="5 6">
    <name type="scientific">Penicillium cosmopolitanum</name>
    <dbReference type="NCBI Taxonomy" id="1131564"/>
    <lineage>
        <taxon>Eukaryota</taxon>
        <taxon>Fungi</taxon>
        <taxon>Dikarya</taxon>
        <taxon>Ascomycota</taxon>
        <taxon>Pezizomycotina</taxon>
        <taxon>Eurotiomycetes</taxon>
        <taxon>Eurotiomycetidae</taxon>
        <taxon>Eurotiales</taxon>
        <taxon>Aspergillaceae</taxon>
        <taxon>Penicillium</taxon>
    </lineage>
</organism>
<dbReference type="GeneID" id="81376107"/>
<comment type="caution">
    <text evidence="5">The sequence shown here is derived from an EMBL/GenBank/DDBJ whole genome shotgun (WGS) entry which is preliminary data.</text>
</comment>
<dbReference type="FunFam" id="3.40.50.150:FF:000438">
    <property type="entry name" value="Probable thiol methyltransferase 2"/>
    <property type="match status" value="1"/>
</dbReference>
<dbReference type="CDD" id="cd02440">
    <property type="entry name" value="AdoMet_MTases"/>
    <property type="match status" value="1"/>
</dbReference>
<dbReference type="PANTHER" id="PTHR32183">
    <property type="match status" value="1"/>
</dbReference>
<protein>
    <recommendedName>
        <fullName evidence="7">Thiol methyltransferase</fullName>
    </recommendedName>
</protein>
<dbReference type="Proteomes" id="UP001147747">
    <property type="component" value="Unassembled WGS sequence"/>
</dbReference>
<name>A0A9W9SIR9_9EURO</name>
<accession>A0A9W9SIR9</accession>
<keyword evidence="1" id="KW-0597">Phosphoprotein</keyword>
<dbReference type="PROSITE" id="PS51585">
    <property type="entry name" value="SAM_MT_TPMT"/>
    <property type="match status" value="1"/>
</dbReference>
<dbReference type="EMBL" id="JAPZBU010000011">
    <property type="protein sequence ID" value="KAJ5379371.1"/>
    <property type="molecule type" value="Genomic_DNA"/>
</dbReference>
<keyword evidence="2" id="KW-0489">Methyltransferase</keyword>
<dbReference type="PANTHER" id="PTHR32183:SF11">
    <property type="entry name" value="THIOL METHYLTRANSFERASE 2-RELATED"/>
    <property type="match status" value="1"/>
</dbReference>
<dbReference type="SUPFAM" id="SSF53335">
    <property type="entry name" value="S-adenosyl-L-methionine-dependent methyltransferases"/>
    <property type="match status" value="1"/>
</dbReference>
<reference evidence="5" key="2">
    <citation type="journal article" date="2023" name="IMA Fungus">
        <title>Comparative genomic study of the Penicillium genus elucidates a diverse pangenome and 15 lateral gene transfer events.</title>
        <authorList>
            <person name="Petersen C."/>
            <person name="Sorensen T."/>
            <person name="Nielsen M.R."/>
            <person name="Sondergaard T.E."/>
            <person name="Sorensen J.L."/>
            <person name="Fitzpatrick D.A."/>
            <person name="Frisvad J.C."/>
            <person name="Nielsen K.L."/>
        </authorList>
    </citation>
    <scope>NUCLEOTIDE SEQUENCE</scope>
    <source>
        <strain evidence="5">IBT 29677</strain>
    </source>
</reference>
<reference evidence="5" key="1">
    <citation type="submission" date="2022-12" db="EMBL/GenBank/DDBJ databases">
        <authorList>
            <person name="Petersen C."/>
        </authorList>
    </citation>
    <scope>NUCLEOTIDE SEQUENCE</scope>
    <source>
        <strain evidence="5">IBT 29677</strain>
    </source>
</reference>
<dbReference type="InterPro" id="IPR029063">
    <property type="entry name" value="SAM-dependent_MTases_sf"/>
</dbReference>
<keyword evidence="6" id="KW-1185">Reference proteome</keyword>
<proteinExistence type="predicted"/>
<keyword evidence="4" id="KW-0949">S-adenosyl-L-methionine</keyword>